<dbReference type="OMA" id="QKIRRDC"/>
<gene>
    <name evidence="2" type="ORF">scyTo_0014844</name>
</gene>
<dbReference type="PANTHER" id="PTHR47106">
    <property type="entry name" value="COILED-COIL-HELIX-COILED-COIL-HELIX DOMAIN-CONTAINING PROTEIN 5"/>
    <property type="match status" value="1"/>
</dbReference>
<organism evidence="2 3">
    <name type="scientific">Scyliorhinus torazame</name>
    <name type="common">Cloudy catshark</name>
    <name type="synonym">Catulus torazame</name>
    <dbReference type="NCBI Taxonomy" id="75743"/>
    <lineage>
        <taxon>Eukaryota</taxon>
        <taxon>Metazoa</taxon>
        <taxon>Chordata</taxon>
        <taxon>Craniata</taxon>
        <taxon>Vertebrata</taxon>
        <taxon>Chondrichthyes</taxon>
        <taxon>Elasmobranchii</taxon>
        <taxon>Galeomorphii</taxon>
        <taxon>Galeoidea</taxon>
        <taxon>Carcharhiniformes</taxon>
        <taxon>Scyliorhinidae</taxon>
        <taxon>Scyliorhinus</taxon>
    </lineage>
</organism>
<evidence type="ECO:0000313" key="3">
    <source>
        <dbReference type="Proteomes" id="UP000288216"/>
    </source>
</evidence>
<reference evidence="2 3" key="1">
    <citation type="journal article" date="2018" name="Nat. Ecol. Evol.">
        <title>Shark genomes provide insights into elasmobranch evolution and the origin of vertebrates.</title>
        <authorList>
            <person name="Hara Y"/>
            <person name="Yamaguchi K"/>
            <person name="Onimaru K"/>
            <person name="Kadota M"/>
            <person name="Koyanagi M"/>
            <person name="Keeley SD"/>
            <person name="Tatsumi K"/>
            <person name="Tanaka K"/>
            <person name="Motone F"/>
            <person name="Kageyama Y"/>
            <person name="Nozu R"/>
            <person name="Adachi N"/>
            <person name="Nishimura O"/>
            <person name="Nakagawa R"/>
            <person name="Tanegashima C"/>
            <person name="Kiyatake I"/>
            <person name="Matsumoto R"/>
            <person name="Murakumo K"/>
            <person name="Nishida K"/>
            <person name="Terakita A"/>
            <person name="Kuratani S"/>
            <person name="Sato K"/>
            <person name="Hyodo S Kuraku.S."/>
        </authorList>
    </citation>
    <scope>NUCLEOTIDE SEQUENCE [LARGE SCALE GENOMIC DNA]</scope>
</reference>
<dbReference type="Pfam" id="PF16860">
    <property type="entry name" value="CX9C"/>
    <property type="match status" value="1"/>
</dbReference>
<dbReference type="InterPro" id="IPR052848">
    <property type="entry name" value="CHCH_domain-containing_protein"/>
</dbReference>
<accession>A0A401NVX8</accession>
<dbReference type="GO" id="GO:0045333">
    <property type="term" value="P:cellular respiration"/>
    <property type="evidence" value="ECO:0007669"/>
    <property type="project" value="TreeGrafter"/>
</dbReference>
<dbReference type="STRING" id="75743.A0A401NVX8"/>
<dbReference type="EMBL" id="BFAA01008126">
    <property type="protein sequence ID" value="GCB65033.1"/>
    <property type="molecule type" value="Genomic_DNA"/>
</dbReference>
<feature type="domain" description="IMS import disulfide relay-system CHCH-CHCH-like Cx9C" evidence="1">
    <location>
        <begin position="30"/>
        <end position="73"/>
    </location>
</feature>
<keyword evidence="3" id="KW-1185">Reference proteome</keyword>
<dbReference type="Gene3D" id="1.10.287.2900">
    <property type="match status" value="2"/>
</dbReference>
<dbReference type="Proteomes" id="UP000288216">
    <property type="component" value="Unassembled WGS sequence"/>
</dbReference>
<protein>
    <recommendedName>
        <fullName evidence="1">IMS import disulfide relay-system CHCH-CHCH-like Cx9C domain-containing protein</fullName>
    </recommendedName>
</protein>
<comment type="caution">
    <text evidence="2">The sequence shown here is derived from an EMBL/GenBank/DDBJ whole genome shotgun (WGS) entry which is preliminary data.</text>
</comment>
<dbReference type="AlphaFoldDB" id="A0A401NVX8"/>
<dbReference type="GO" id="GO:0005758">
    <property type="term" value="C:mitochondrial intermembrane space"/>
    <property type="evidence" value="ECO:0007669"/>
    <property type="project" value="TreeGrafter"/>
</dbReference>
<dbReference type="PANTHER" id="PTHR47106:SF1">
    <property type="entry name" value="COILED-COIL-HELIX-COILED-COIL-HELIX DOMAIN-CONTAINING PROTEIN 5"/>
    <property type="match status" value="1"/>
</dbReference>
<evidence type="ECO:0000313" key="2">
    <source>
        <dbReference type="EMBL" id="GCB65033.1"/>
    </source>
</evidence>
<evidence type="ECO:0000259" key="1">
    <source>
        <dbReference type="Pfam" id="PF16860"/>
    </source>
</evidence>
<dbReference type="OrthoDB" id="2581252at2759"/>
<sequence>MCGAHWSRPLSRVTLWSGPELLAAMQAAFEITTRYCSKEMEAYGQCVGSNPSSWQTDCHQLKTRVAQCTSSHPVIQKVRAECAEPFLAFEQCLKQNQTSVTNCTDHVNEFLACADKVKVATLGEAVQQGV</sequence>
<proteinExistence type="predicted"/>
<name>A0A401NVX8_SCYTO</name>
<dbReference type="InterPro" id="IPR031731">
    <property type="entry name" value="CX9C"/>
</dbReference>
<dbReference type="PROSITE" id="PS51808">
    <property type="entry name" value="CHCH"/>
    <property type="match status" value="2"/>
</dbReference>